<dbReference type="Pfam" id="PF00067">
    <property type="entry name" value="p450"/>
    <property type="match status" value="1"/>
</dbReference>
<dbReference type="PRINTS" id="PR00385">
    <property type="entry name" value="P450"/>
</dbReference>
<evidence type="ECO:0008006" key="9">
    <source>
        <dbReference type="Google" id="ProtNLM"/>
    </source>
</evidence>
<sequence>MLETTNLYYALASITFIAFLIDKWRDYTTPNLSSIPAVGSTGRLSSFIGAIRFATKGPEVLSEGVAKFKGELFRVPSITKWVVVVTDPKKIDDIRNARDQDLSMTEAVNESIQTRWTLGAEMVSEENAYHVQVVRSPLTRSLAGRYVDIYDEVVSSFNEYVSPKGDEWMSIPVLDTLMNVVCRTSNRLFVGLPVCRDPDYIEINTRFTIDVFLTGTMINLFPKILHPIVGPLLSPMSRYYKRAEKHLGPIIEQRMREDEEQGVDRPDRPNDLVSWLLDGAPDSERNVRMLIMRILVINFAAIHTTSNSFTQALFHLAVSPEYVQPMREEIESIIAEEGWTKAAIQKMRKVDSFVRESMRYTGVGALAMDRKVIKPDGFTFSDGTKLPRGTTLSVAVYNIHHDEEKYSSPEEFHGFRFSDIRQEEGEGIKHQLVNTNVEFLPFGHGRHACPGRFFASNEIKTMLAHVLMNYDIKMEGDGGLPPSRWFASASMPDGKARVMFRKRQT</sequence>
<proteinExistence type="inferred from homology"/>
<evidence type="ECO:0000313" key="7">
    <source>
        <dbReference type="EMBL" id="KAL0949752.1"/>
    </source>
</evidence>
<keyword evidence="3 6" id="KW-0479">Metal-binding</keyword>
<dbReference type="Proteomes" id="UP001556367">
    <property type="component" value="Unassembled WGS sequence"/>
</dbReference>
<name>A0ABR3J2F2_9AGAR</name>
<dbReference type="EMBL" id="JASNQZ010000012">
    <property type="protein sequence ID" value="KAL0949752.1"/>
    <property type="molecule type" value="Genomic_DNA"/>
</dbReference>
<keyword evidence="6" id="KW-0503">Monooxygenase</keyword>
<keyword evidence="5 6" id="KW-0408">Iron</keyword>
<dbReference type="PROSITE" id="PS00086">
    <property type="entry name" value="CYTOCHROME_P450"/>
    <property type="match status" value="1"/>
</dbReference>
<dbReference type="SUPFAM" id="SSF48264">
    <property type="entry name" value="Cytochrome P450"/>
    <property type="match status" value="1"/>
</dbReference>
<protein>
    <recommendedName>
        <fullName evidence="9">Cytochrome P450</fullName>
    </recommendedName>
</protein>
<dbReference type="InterPro" id="IPR001128">
    <property type="entry name" value="Cyt_P450"/>
</dbReference>
<dbReference type="PANTHER" id="PTHR46206">
    <property type="entry name" value="CYTOCHROME P450"/>
    <property type="match status" value="1"/>
</dbReference>
<comment type="cofactor">
    <cofactor evidence="1">
        <name>heme</name>
        <dbReference type="ChEBI" id="CHEBI:30413"/>
    </cofactor>
</comment>
<gene>
    <name evidence="7" type="ORF">HGRIS_009790</name>
</gene>
<comment type="similarity">
    <text evidence="2 6">Belongs to the cytochrome P450 family.</text>
</comment>
<evidence type="ECO:0000256" key="3">
    <source>
        <dbReference type="ARBA" id="ARBA00022723"/>
    </source>
</evidence>
<keyword evidence="4 6" id="KW-0560">Oxidoreductase</keyword>
<comment type="caution">
    <text evidence="7">The sequence shown here is derived from an EMBL/GenBank/DDBJ whole genome shotgun (WGS) entry which is preliminary data.</text>
</comment>
<dbReference type="CDD" id="cd11041">
    <property type="entry name" value="CYP503A1-like"/>
    <property type="match status" value="1"/>
</dbReference>
<evidence type="ECO:0000256" key="6">
    <source>
        <dbReference type="RuleBase" id="RU000461"/>
    </source>
</evidence>
<evidence type="ECO:0000313" key="8">
    <source>
        <dbReference type="Proteomes" id="UP001556367"/>
    </source>
</evidence>
<evidence type="ECO:0000256" key="1">
    <source>
        <dbReference type="ARBA" id="ARBA00001971"/>
    </source>
</evidence>
<dbReference type="InterPro" id="IPR017972">
    <property type="entry name" value="Cyt_P450_CS"/>
</dbReference>
<reference evidence="8" key="1">
    <citation type="submission" date="2024-06" db="EMBL/GenBank/DDBJ databases">
        <title>Multi-omics analyses provide insights into the biosynthesis of the anticancer antibiotic pleurotin in Hohenbuehelia grisea.</title>
        <authorList>
            <person name="Weaver J.A."/>
            <person name="Alberti F."/>
        </authorList>
    </citation>
    <scope>NUCLEOTIDE SEQUENCE [LARGE SCALE GENOMIC DNA]</scope>
    <source>
        <strain evidence="8">T-177</strain>
    </source>
</reference>
<evidence type="ECO:0000256" key="2">
    <source>
        <dbReference type="ARBA" id="ARBA00010617"/>
    </source>
</evidence>
<accession>A0ABR3J2F2</accession>
<keyword evidence="8" id="KW-1185">Reference proteome</keyword>
<dbReference type="Gene3D" id="1.10.630.10">
    <property type="entry name" value="Cytochrome P450"/>
    <property type="match status" value="1"/>
</dbReference>
<keyword evidence="6" id="KW-0349">Heme</keyword>
<evidence type="ECO:0000256" key="5">
    <source>
        <dbReference type="ARBA" id="ARBA00023004"/>
    </source>
</evidence>
<dbReference type="InterPro" id="IPR036396">
    <property type="entry name" value="Cyt_P450_sf"/>
</dbReference>
<organism evidence="7 8">
    <name type="scientific">Hohenbuehelia grisea</name>
    <dbReference type="NCBI Taxonomy" id="104357"/>
    <lineage>
        <taxon>Eukaryota</taxon>
        <taxon>Fungi</taxon>
        <taxon>Dikarya</taxon>
        <taxon>Basidiomycota</taxon>
        <taxon>Agaricomycotina</taxon>
        <taxon>Agaricomycetes</taxon>
        <taxon>Agaricomycetidae</taxon>
        <taxon>Agaricales</taxon>
        <taxon>Pleurotineae</taxon>
        <taxon>Pleurotaceae</taxon>
        <taxon>Hohenbuehelia</taxon>
    </lineage>
</organism>
<dbReference type="PRINTS" id="PR00463">
    <property type="entry name" value="EP450I"/>
</dbReference>
<evidence type="ECO:0000256" key="4">
    <source>
        <dbReference type="ARBA" id="ARBA00023002"/>
    </source>
</evidence>
<dbReference type="InterPro" id="IPR002401">
    <property type="entry name" value="Cyt_P450_E_grp-I"/>
</dbReference>